<accession>A0ABZ2KFD4</accession>
<dbReference type="RefSeq" id="WP_394846405.1">
    <property type="nucleotide sequence ID" value="NZ_CP089982.1"/>
</dbReference>
<feature type="transmembrane region" description="Helical" evidence="1">
    <location>
        <begin position="91"/>
        <end position="108"/>
    </location>
</feature>
<dbReference type="Proteomes" id="UP001379533">
    <property type="component" value="Chromosome"/>
</dbReference>
<feature type="transmembrane region" description="Helical" evidence="1">
    <location>
        <begin position="53"/>
        <end position="71"/>
    </location>
</feature>
<gene>
    <name evidence="3" type="ORF">LZC95_02940</name>
</gene>
<keyword evidence="1" id="KW-0812">Transmembrane</keyword>
<feature type="transmembrane region" description="Helical" evidence="1">
    <location>
        <begin position="120"/>
        <end position="137"/>
    </location>
</feature>
<feature type="domain" description="Prepilin type IV endopeptidase peptidase" evidence="2">
    <location>
        <begin position="8"/>
        <end position="99"/>
    </location>
</feature>
<reference evidence="3 4" key="1">
    <citation type="submission" date="2021-12" db="EMBL/GenBank/DDBJ databases">
        <title>Discovery of the Pendulisporaceae a myxobacterial family with distinct sporulation behavior and unique specialized metabolism.</title>
        <authorList>
            <person name="Garcia R."/>
            <person name="Popoff A."/>
            <person name="Bader C.D."/>
            <person name="Loehr J."/>
            <person name="Walesch S."/>
            <person name="Walt C."/>
            <person name="Boldt J."/>
            <person name="Bunk B."/>
            <person name="Haeckl F.J.F.P.J."/>
            <person name="Gunesch A.P."/>
            <person name="Birkelbach J."/>
            <person name="Nuebel U."/>
            <person name="Pietschmann T."/>
            <person name="Bach T."/>
            <person name="Mueller R."/>
        </authorList>
    </citation>
    <scope>NUCLEOTIDE SEQUENCE [LARGE SCALE GENOMIC DNA]</scope>
    <source>
        <strain evidence="3 4">MSr12523</strain>
    </source>
</reference>
<name>A0ABZ2KFD4_9BACT</name>
<sequence>MSIGLAIFAVVLALVAVVFELRTGHIPNYLTLPMIPLGGLCGWLDGQWSSHGIGLALGIFFGLVVYFRGAAGGGTVKLFAAVSGFLGDDRVVSAVIVFAGLAVIAQLLERLRERPIEVPSSPFIAGASVVAILYRSFVP</sequence>
<organism evidence="3 4">
    <name type="scientific">Pendulispora brunnea</name>
    <dbReference type="NCBI Taxonomy" id="2905690"/>
    <lineage>
        <taxon>Bacteria</taxon>
        <taxon>Pseudomonadati</taxon>
        <taxon>Myxococcota</taxon>
        <taxon>Myxococcia</taxon>
        <taxon>Myxococcales</taxon>
        <taxon>Sorangiineae</taxon>
        <taxon>Pendulisporaceae</taxon>
        <taxon>Pendulispora</taxon>
    </lineage>
</organism>
<evidence type="ECO:0000313" key="4">
    <source>
        <dbReference type="Proteomes" id="UP001379533"/>
    </source>
</evidence>
<dbReference type="Pfam" id="PF01478">
    <property type="entry name" value="Peptidase_A24"/>
    <property type="match status" value="1"/>
</dbReference>
<proteinExistence type="predicted"/>
<dbReference type="Gene3D" id="1.20.120.1220">
    <property type="match status" value="1"/>
</dbReference>
<evidence type="ECO:0000313" key="3">
    <source>
        <dbReference type="EMBL" id="WXA95795.1"/>
    </source>
</evidence>
<keyword evidence="4" id="KW-1185">Reference proteome</keyword>
<evidence type="ECO:0000259" key="2">
    <source>
        <dbReference type="Pfam" id="PF01478"/>
    </source>
</evidence>
<keyword evidence="1" id="KW-0472">Membrane</keyword>
<dbReference type="EMBL" id="CP089982">
    <property type="protein sequence ID" value="WXA95795.1"/>
    <property type="molecule type" value="Genomic_DNA"/>
</dbReference>
<dbReference type="InterPro" id="IPR000045">
    <property type="entry name" value="Prepilin_IV_endopep_pep"/>
</dbReference>
<protein>
    <submittedName>
        <fullName evidence="3">A24 family peptidase</fullName>
    </submittedName>
</protein>
<keyword evidence="1" id="KW-1133">Transmembrane helix</keyword>
<evidence type="ECO:0000256" key="1">
    <source>
        <dbReference type="SAM" id="Phobius"/>
    </source>
</evidence>